<dbReference type="InterPro" id="IPR032675">
    <property type="entry name" value="LRR_dom_sf"/>
</dbReference>
<dbReference type="SUPFAM" id="SSF52540">
    <property type="entry name" value="P-loop containing nucleoside triphosphate hydrolases"/>
    <property type="match status" value="1"/>
</dbReference>
<keyword evidence="5" id="KW-1185">Reference proteome</keyword>
<evidence type="ECO:0000256" key="2">
    <source>
        <dbReference type="ARBA" id="ARBA00022840"/>
    </source>
</evidence>
<accession>A0A3M2M497</accession>
<dbReference type="EMBL" id="RFFG01000019">
    <property type="protein sequence ID" value="RMI44371.1"/>
    <property type="molecule type" value="Genomic_DNA"/>
</dbReference>
<keyword evidence="2" id="KW-0067">ATP-binding</keyword>
<proteinExistence type="predicted"/>
<evidence type="ECO:0000313" key="5">
    <source>
        <dbReference type="Proteomes" id="UP000282674"/>
    </source>
</evidence>
<dbReference type="AlphaFoldDB" id="A0A3M2M497"/>
<dbReference type="InterPro" id="IPR054547">
    <property type="entry name" value="NNH1"/>
</dbReference>
<name>A0A3M2M497_9ACTN</name>
<evidence type="ECO:0000256" key="1">
    <source>
        <dbReference type="ARBA" id="ARBA00022741"/>
    </source>
</evidence>
<keyword evidence="1" id="KW-0547">Nucleotide-binding</keyword>
<organism evidence="4 5">
    <name type="scientific">Actinomadura harenae</name>
    <dbReference type="NCBI Taxonomy" id="2483351"/>
    <lineage>
        <taxon>Bacteria</taxon>
        <taxon>Bacillati</taxon>
        <taxon>Actinomycetota</taxon>
        <taxon>Actinomycetes</taxon>
        <taxon>Streptosporangiales</taxon>
        <taxon>Thermomonosporaceae</taxon>
        <taxon>Actinomadura</taxon>
    </lineage>
</organism>
<sequence>MSVELAAVGVGKSVAKLVLGRVLSGRTSRLDRSSDLVDLIKVGYADELRRRKAVSQFEDIATAVADRLLKFCRAEYRGLTDGDREAVLAQVVLTLDKADLSDTALMADDADPVKLARRLRRTLPAREASFQLGDAGGRLYDVVLDECCDCLARVLTHLPQFAPRASAETLSRLSGLAEQVETLLARMPARSLTAPEGMGEDDEFARRYLSSLSETLDTLELFGVRFERMSRPRTSLSVAYISLNVSQEHDRARHRQEPVPRAEWREERTSGTVRIETALKDHRLLLVRAEAGGGKSTLLRWLAIAAARGSFSDELAEWRGLVPFLIKLRSHAGGRLPSPEEFLDDTAGNLAGLMPRGWVHRVLSSGRALVLVDGVDEVTTSQRQAVREWVGRLANDFPGVRVIVTSRPAAAAADWLRAEGFGTAFLEQLGPADLRELINHWHSAVRDCDDLPCEPERLPGYESRLLARFEAAPHLRTLASTPLLAAMLCALNLDRESLPRDRMGLYSAALDLLLETRDAKRGVPSAQAVALEKDQKIRILRDLAWSLSTSNRVELPKPMVERLIADRLAAMPKVGANAADVLDALLQRSGVLREPVPGRIDFVHRTVQEYLTAQHAADIGDIDLLVREAHRDQWRETVIMAAGHANEPLRRDLVTGLLTRIDTEPRRARRLKLLLVSCLETLPAVPPDLRPAFDRCLKELVPPRDEAAARSLATAGEPVLDALPDSVENLSPTVAQATIKTAWLINGPGALRLLGGYATDTRFEVTAGLTEAWGYFDDSEYADRVVRFIPQDVRIRVDTRGQLEALHGLPPREQLNVYVQDSAELDLLQHHSSTLTDLQIYGPSMEKVDPARLLAMPHLEGFTLGADLPVESLVLLQKMPALKRLHLWNCKSLTDYSRLQSYKHLTSLVLNDARFLERTEQLPPLTELSHLGLTGAASENVVRFAVAEAHHLITLDLSDSAWLEDLGFLTGLPLRTLTLDNCHRLRDFGHIGTFTSLVTLSMEGTSVAEFAWTHELSHLKNLWLRNCPDLGDLTPLASLPRLRTVYFNRSSGKALDLTPFASCRALTVYISEGQPVIGGERLGRRLKKWSADVS</sequence>
<dbReference type="PANTHER" id="PTHR46844:SF1">
    <property type="entry name" value="SLR5058 PROTEIN"/>
    <property type="match status" value="1"/>
</dbReference>
<reference evidence="4 5" key="1">
    <citation type="submission" date="2018-10" db="EMBL/GenBank/DDBJ databases">
        <title>Isolation from soil.</title>
        <authorList>
            <person name="Hu J."/>
        </authorList>
    </citation>
    <scope>NUCLEOTIDE SEQUENCE [LARGE SCALE GENOMIC DNA]</scope>
    <source>
        <strain evidence="4 5">NEAU-Ht49</strain>
    </source>
</reference>
<dbReference type="OrthoDB" id="135105at2"/>
<dbReference type="Proteomes" id="UP000282674">
    <property type="component" value="Unassembled WGS sequence"/>
</dbReference>
<dbReference type="PANTHER" id="PTHR46844">
    <property type="entry name" value="SLR5058 PROTEIN"/>
    <property type="match status" value="1"/>
</dbReference>
<comment type="caution">
    <text evidence="4">The sequence shown here is derived from an EMBL/GenBank/DDBJ whole genome shotgun (WGS) entry which is preliminary data.</text>
</comment>
<evidence type="ECO:0000313" key="4">
    <source>
        <dbReference type="EMBL" id="RMI44371.1"/>
    </source>
</evidence>
<gene>
    <name evidence="4" type="ORF">EBO15_13350</name>
</gene>
<feature type="domain" description="NACHT" evidence="3">
    <location>
        <begin position="283"/>
        <end position="421"/>
    </location>
</feature>
<dbReference type="Gene3D" id="3.40.50.300">
    <property type="entry name" value="P-loop containing nucleotide triphosphate hydrolases"/>
    <property type="match status" value="1"/>
</dbReference>
<dbReference type="PROSITE" id="PS50837">
    <property type="entry name" value="NACHT"/>
    <property type="match status" value="1"/>
</dbReference>
<dbReference type="SUPFAM" id="SSF52058">
    <property type="entry name" value="L domain-like"/>
    <property type="match status" value="1"/>
</dbReference>
<dbReference type="Pfam" id="PF22733">
    <property type="entry name" value="NNH1"/>
    <property type="match status" value="1"/>
</dbReference>
<dbReference type="GO" id="GO:0005524">
    <property type="term" value="F:ATP binding"/>
    <property type="evidence" value="ECO:0007669"/>
    <property type="project" value="UniProtKB-KW"/>
</dbReference>
<evidence type="ECO:0000259" key="3">
    <source>
        <dbReference type="PROSITE" id="PS50837"/>
    </source>
</evidence>
<dbReference type="RefSeq" id="WP_122194680.1">
    <property type="nucleotide sequence ID" value="NZ_JBHSKC010000004.1"/>
</dbReference>
<dbReference type="InterPro" id="IPR027417">
    <property type="entry name" value="P-loop_NTPase"/>
</dbReference>
<dbReference type="InterPro" id="IPR007111">
    <property type="entry name" value="NACHT_NTPase"/>
</dbReference>
<protein>
    <submittedName>
        <fullName evidence="4">NACHT domain-containing protein</fullName>
    </submittedName>
</protein>
<dbReference type="Gene3D" id="3.80.10.10">
    <property type="entry name" value="Ribonuclease Inhibitor"/>
    <property type="match status" value="1"/>
</dbReference>
<dbReference type="Pfam" id="PF05729">
    <property type="entry name" value="NACHT"/>
    <property type="match status" value="1"/>
</dbReference>